<name>A0A9J6CQV5_POLVA</name>
<dbReference type="AlphaFoldDB" id="A0A9J6CQV5"/>
<feature type="region of interest" description="Disordered" evidence="2">
    <location>
        <begin position="133"/>
        <end position="157"/>
    </location>
</feature>
<dbReference type="OrthoDB" id="10547326at2759"/>
<evidence type="ECO:0000313" key="5">
    <source>
        <dbReference type="Proteomes" id="UP001107558"/>
    </source>
</evidence>
<protein>
    <submittedName>
        <fullName evidence="4">Uncharacterized protein</fullName>
    </submittedName>
</protein>
<reference evidence="4" key="1">
    <citation type="submission" date="2021-03" db="EMBL/GenBank/DDBJ databases">
        <title>Chromosome level genome of the anhydrobiotic midge Polypedilum vanderplanki.</title>
        <authorList>
            <person name="Yoshida Y."/>
            <person name="Kikawada T."/>
            <person name="Gusev O."/>
        </authorList>
    </citation>
    <scope>NUCLEOTIDE SEQUENCE</scope>
    <source>
        <strain evidence="4">NIAS01</strain>
        <tissue evidence="4">Whole body or cell culture</tissue>
    </source>
</reference>
<feature type="coiled-coil region" evidence="1">
    <location>
        <begin position="105"/>
        <end position="132"/>
    </location>
</feature>
<keyword evidence="1" id="KW-0175">Coiled coil</keyword>
<organism evidence="4 5">
    <name type="scientific">Polypedilum vanderplanki</name>
    <name type="common">Sleeping chironomid midge</name>
    <dbReference type="NCBI Taxonomy" id="319348"/>
    <lineage>
        <taxon>Eukaryota</taxon>
        <taxon>Metazoa</taxon>
        <taxon>Ecdysozoa</taxon>
        <taxon>Arthropoda</taxon>
        <taxon>Hexapoda</taxon>
        <taxon>Insecta</taxon>
        <taxon>Pterygota</taxon>
        <taxon>Neoptera</taxon>
        <taxon>Endopterygota</taxon>
        <taxon>Diptera</taxon>
        <taxon>Nematocera</taxon>
        <taxon>Chironomoidea</taxon>
        <taxon>Chironomidae</taxon>
        <taxon>Chironominae</taxon>
        <taxon>Polypedilum</taxon>
        <taxon>Polypedilum</taxon>
    </lineage>
</organism>
<evidence type="ECO:0000256" key="3">
    <source>
        <dbReference type="SAM" id="SignalP"/>
    </source>
</evidence>
<gene>
    <name evidence="4" type="ORF">PVAND_013928</name>
</gene>
<dbReference type="Proteomes" id="UP001107558">
    <property type="component" value="Chromosome 1"/>
</dbReference>
<evidence type="ECO:0000256" key="1">
    <source>
        <dbReference type="SAM" id="Coils"/>
    </source>
</evidence>
<evidence type="ECO:0000313" key="4">
    <source>
        <dbReference type="EMBL" id="KAG5684714.1"/>
    </source>
</evidence>
<dbReference type="EMBL" id="JADBJN010000001">
    <property type="protein sequence ID" value="KAG5684714.1"/>
    <property type="molecule type" value="Genomic_DNA"/>
</dbReference>
<feature type="signal peptide" evidence="3">
    <location>
        <begin position="1"/>
        <end position="18"/>
    </location>
</feature>
<feature type="compositionally biased region" description="Polar residues" evidence="2">
    <location>
        <begin position="137"/>
        <end position="151"/>
    </location>
</feature>
<feature type="chain" id="PRO_5039913514" evidence="3">
    <location>
        <begin position="19"/>
        <end position="184"/>
    </location>
</feature>
<proteinExistence type="predicted"/>
<keyword evidence="3" id="KW-0732">Signal</keyword>
<sequence>MKQQIIIILFFVIISVNCHFINHDTITRAKRSPEEGFFAKAKSGLSQFGSDVKKVAVKGYEEVKNLFSKDRKVGDYTLDKIDVRFGDDGEEELQETTENITIFEANTLIIEKEKVKRSIEDLEQEIKDTAKRDIVTEASSSKTSTLPNNAEVSPGYPPPMEIVVAPLTCQKNYQLENGECKKQE</sequence>
<keyword evidence="5" id="KW-1185">Reference proteome</keyword>
<accession>A0A9J6CQV5</accession>
<comment type="caution">
    <text evidence="4">The sequence shown here is derived from an EMBL/GenBank/DDBJ whole genome shotgun (WGS) entry which is preliminary data.</text>
</comment>
<evidence type="ECO:0000256" key="2">
    <source>
        <dbReference type="SAM" id="MobiDB-lite"/>
    </source>
</evidence>